<reference evidence="1 2" key="1">
    <citation type="submission" date="2021-06" db="EMBL/GenBank/DDBJ databases">
        <title>Caerostris extrusa draft genome.</title>
        <authorList>
            <person name="Kono N."/>
            <person name="Arakawa K."/>
        </authorList>
    </citation>
    <scope>NUCLEOTIDE SEQUENCE [LARGE SCALE GENOMIC DNA]</scope>
</reference>
<protein>
    <submittedName>
        <fullName evidence="1">Uncharacterized protein</fullName>
    </submittedName>
</protein>
<sequence length="70" mass="7490">MLFAITRNHFLKLGNSGTSSMNAANIISRVVNVSYSGMTPVIIMDSLSSAVGLKLMDEKLLSLEKSPAAF</sequence>
<evidence type="ECO:0000313" key="2">
    <source>
        <dbReference type="Proteomes" id="UP001054945"/>
    </source>
</evidence>
<comment type="caution">
    <text evidence="1">The sequence shown here is derived from an EMBL/GenBank/DDBJ whole genome shotgun (WGS) entry which is preliminary data.</text>
</comment>
<name>A0AAV4QVN3_CAEEX</name>
<dbReference type="EMBL" id="BPLR01006780">
    <property type="protein sequence ID" value="GIY12381.1"/>
    <property type="molecule type" value="Genomic_DNA"/>
</dbReference>
<organism evidence="1 2">
    <name type="scientific">Caerostris extrusa</name>
    <name type="common">Bark spider</name>
    <name type="synonym">Caerostris bankana</name>
    <dbReference type="NCBI Taxonomy" id="172846"/>
    <lineage>
        <taxon>Eukaryota</taxon>
        <taxon>Metazoa</taxon>
        <taxon>Ecdysozoa</taxon>
        <taxon>Arthropoda</taxon>
        <taxon>Chelicerata</taxon>
        <taxon>Arachnida</taxon>
        <taxon>Araneae</taxon>
        <taxon>Araneomorphae</taxon>
        <taxon>Entelegynae</taxon>
        <taxon>Araneoidea</taxon>
        <taxon>Araneidae</taxon>
        <taxon>Caerostris</taxon>
    </lineage>
</organism>
<dbReference type="AlphaFoldDB" id="A0AAV4QVN3"/>
<accession>A0AAV4QVN3</accession>
<dbReference type="Proteomes" id="UP001054945">
    <property type="component" value="Unassembled WGS sequence"/>
</dbReference>
<proteinExistence type="predicted"/>
<evidence type="ECO:0000313" key="1">
    <source>
        <dbReference type="EMBL" id="GIY12381.1"/>
    </source>
</evidence>
<keyword evidence="2" id="KW-1185">Reference proteome</keyword>
<gene>
    <name evidence="1" type="ORF">CEXT_512991</name>
</gene>